<dbReference type="PANTHER" id="PTHR31460:SF0">
    <property type="entry name" value="CALCIUM-DEPENDENT PHOSPHOTRIESTERASE SUPERFAMILY PROTEIN-RELATED"/>
    <property type="match status" value="1"/>
</dbReference>
<organism evidence="1 2">
    <name type="scientific">Malus domestica</name>
    <name type="common">Apple</name>
    <name type="synonym">Pyrus malus</name>
    <dbReference type="NCBI Taxonomy" id="3750"/>
    <lineage>
        <taxon>Eukaryota</taxon>
        <taxon>Viridiplantae</taxon>
        <taxon>Streptophyta</taxon>
        <taxon>Embryophyta</taxon>
        <taxon>Tracheophyta</taxon>
        <taxon>Spermatophyta</taxon>
        <taxon>Magnoliopsida</taxon>
        <taxon>eudicotyledons</taxon>
        <taxon>Gunneridae</taxon>
        <taxon>Pentapetalae</taxon>
        <taxon>rosids</taxon>
        <taxon>fabids</taxon>
        <taxon>Rosales</taxon>
        <taxon>Rosaceae</taxon>
        <taxon>Amygdaloideae</taxon>
        <taxon>Maleae</taxon>
        <taxon>Malus</taxon>
    </lineage>
</organism>
<dbReference type="Proteomes" id="UP000290289">
    <property type="component" value="Chromosome 11"/>
</dbReference>
<sequence>MRNHSQMMLQLMPKVMHMLQIAQPVKSGRLELTGSFYQQLEALSSEQRSGTKTRGKLLKIDLAEGEEVKLIEVAGGPLTFGDGLALLSPTKLVVAGNPSDRLVESSDGWETASLDSSQLHNHHRIHQELRLLFSDSESIQSRAEAAVLLKQLNFPVCTALSI</sequence>
<comment type="caution">
    <text evidence="1">The sequence shown here is derived from an EMBL/GenBank/DDBJ whole genome shotgun (WGS) entry which is preliminary data.</text>
</comment>
<dbReference type="GO" id="GO:0005783">
    <property type="term" value="C:endoplasmic reticulum"/>
    <property type="evidence" value="ECO:0007669"/>
    <property type="project" value="TreeGrafter"/>
</dbReference>
<evidence type="ECO:0000313" key="2">
    <source>
        <dbReference type="Proteomes" id="UP000290289"/>
    </source>
</evidence>
<dbReference type="AlphaFoldDB" id="A0A498IR99"/>
<accession>A0A498IR99</accession>
<protein>
    <submittedName>
        <fullName evidence="1">Uncharacterized protein</fullName>
    </submittedName>
</protein>
<gene>
    <name evidence="1" type="ORF">DVH24_027331</name>
</gene>
<proteinExistence type="predicted"/>
<dbReference type="PANTHER" id="PTHR31460">
    <property type="match status" value="1"/>
</dbReference>
<dbReference type="EMBL" id="RDQH01000337">
    <property type="protein sequence ID" value="RXH84432.1"/>
    <property type="molecule type" value="Genomic_DNA"/>
</dbReference>
<evidence type="ECO:0000313" key="1">
    <source>
        <dbReference type="EMBL" id="RXH84432.1"/>
    </source>
</evidence>
<dbReference type="InterPro" id="IPR053224">
    <property type="entry name" value="Sensory_adhesion_molecule"/>
</dbReference>
<keyword evidence="2" id="KW-1185">Reference proteome</keyword>
<name>A0A498IR99_MALDO</name>
<reference evidence="1 2" key="1">
    <citation type="submission" date="2018-10" db="EMBL/GenBank/DDBJ databases">
        <title>A high-quality apple genome assembly.</title>
        <authorList>
            <person name="Hu J."/>
        </authorList>
    </citation>
    <scope>NUCLEOTIDE SEQUENCE [LARGE SCALE GENOMIC DNA]</scope>
    <source>
        <strain evidence="2">cv. HFTH1</strain>
        <tissue evidence="1">Young leaf</tissue>
    </source>
</reference>